<evidence type="ECO:0000259" key="7">
    <source>
        <dbReference type="PROSITE" id="PS50850"/>
    </source>
</evidence>
<dbReference type="RefSeq" id="XP_041549582.1">
    <property type="nucleotide sequence ID" value="XM_041698330.1"/>
</dbReference>
<feature type="domain" description="Major facilitator superfamily (MFS) profile" evidence="7">
    <location>
        <begin position="63"/>
        <end position="245"/>
    </location>
</feature>
<dbReference type="InterPro" id="IPR050360">
    <property type="entry name" value="MFS_Sugar_Transporters"/>
</dbReference>
<dbReference type="Proteomes" id="UP000654913">
    <property type="component" value="Chromosome 1"/>
</dbReference>
<evidence type="ECO:0000313" key="9">
    <source>
        <dbReference type="Proteomes" id="UP000654913"/>
    </source>
</evidence>
<dbReference type="InterPro" id="IPR036259">
    <property type="entry name" value="MFS_trans_sf"/>
</dbReference>
<evidence type="ECO:0000256" key="2">
    <source>
        <dbReference type="ARBA" id="ARBA00010992"/>
    </source>
</evidence>
<keyword evidence="4 6" id="KW-1133">Transmembrane helix</keyword>
<sequence>MAVFTTQDGDKQGVAVPGSAHIELANSAIAQPPPRADGKAGADNEHAMTLKDGAKAYPYAIAWSVVFSMAVVMEGYDIILVSSFLAQPAFQRRYGSYYGPEQGYQISGPWQAGLANSTSVGTIFGALANGWLSQRFGYRKTLLGSLAFCTGSIFITFFARNLAMLCAGCFLSGLPWGGISCQLCMLLLGSRVAAGLWGPAGLLHGHDGMGVQDPIRFAMDLAGPADHLRLVRPRVAMAASPERPA</sequence>
<gene>
    <name evidence="8" type="ORF">APUU_10216S</name>
</gene>
<protein>
    <recommendedName>
        <fullName evidence="7">Major facilitator superfamily (MFS) profile domain-containing protein</fullName>
    </recommendedName>
</protein>
<reference evidence="8" key="2">
    <citation type="submission" date="2021-02" db="EMBL/GenBank/DDBJ databases">
        <title>Aspergillus puulaauensis MK2 genome sequence.</title>
        <authorList>
            <person name="Futagami T."/>
            <person name="Mori K."/>
            <person name="Kadooka C."/>
            <person name="Tanaka T."/>
        </authorList>
    </citation>
    <scope>NUCLEOTIDE SEQUENCE</scope>
    <source>
        <strain evidence="8">MK2</strain>
    </source>
</reference>
<evidence type="ECO:0000256" key="4">
    <source>
        <dbReference type="ARBA" id="ARBA00022989"/>
    </source>
</evidence>
<dbReference type="InterPro" id="IPR020846">
    <property type="entry name" value="MFS_dom"/>
</dbReference>
<dbReference type="PANTHER" id="PTHR48022">
    <property type="entry name" value="PLASTIDIC GLUCOSE TRANSPORTER 4"/>
    <property type="match status" value="1"/>
</dbReference>
<evidence type="ECO:0000256" key="5">
    <source>
        <dbReference type="ARBA" id="ARBA00023136"/>
    </source>
</evidence>
<accession>A0A7R7XAC3</accession>
<dbReference type="GO" id="GO:0005351">
    <property type="term" value="F:carbohydrate:proton symporter activity"/>
    <property type="evidence" value="ECO:0007669"/>
    <property type="project" value="TreeGrafter"/>
</dbReference>
<dbReference type="SUPFAM" id="SSF103473">
    <property type="entry name" value="MFS general substrate transporter"/>
    <property type="match status" value="1"/>
</dbReference>
<dbReference type="PROSITE" id="PS50850">
    <property type="entry name" value="MFS"/>
    <property type="match status" value="1"/>
</dbReference>
<evidence type="ECO:0000313" key="8">
    <source>
        <dbReference type="EMBL" id="BCS17388.1"/>
    </source>
</evidence>
<keyword evidence="9" id="KW-1185">Reference proteome</keyword>
<comment type="subcellular location">
    <subcellularLocation>
        <location evidence="1">Membrane</location>
        <topology evidence="1">Multi-pass membrane protein</topology>
    </subcellularLocation>
</comment>
<feature type="transmembrane region" description="Helical" evidence="6">
    <location>
        <begin position="141"/>
        <end position="159"/>
    </location>
</feature>
<keyword evidence="5 6" id="KW-0472">Membrane</keyword>
<evidence type="ECO:0000256" key="6">
    <source>
        <dbReference type="SAM" id="Phobius"/>
    </source>
</evidence>
<dbReference type="PANTHER" id="PTHR48022:SF83">
    <property type="entry name" value="MAJOR FACILITATOR SUPERFAMILY (MFS) PROFILE DOMAIN-CONTAINING PROTEIN"/>
    <property type="match status" value="1"/>
</dbReference>
<dbReference type="Pfam" id="PF00083">
    <property type="entry name" value="Sugar_tr"/>
    <property type="match status" value="1"/>
</dbReference>
<evidence type="ECO:0000256" key="1">
    <source>
        <dbReference type="ARBA" id="ARBA00004141"/>
    </source>
</evidence>
<organism evidence="8 9">
    <name type="scientific">Aspergillus puulaauensis</name>
    <dbReference type="NCBI Taxonomy" id="1220207"/>
    <lineage>
        <taxon>Eukaryota</taxon>
        <taxon>Fungi</taxon>
        <taxon>Dikarya</taxon>
        <taxon>Ascomycota</taxon>
        <taxon>Pezizomycotina</taxon>
        <taxon>Eurotiomycetes</taxon>
        <taxon>Eurotiomycetidae</taxon>
        <taxon>Eurotiales</taxon>
        <taxon>Aspergillaceae</taxon>
        <taxon>Aspergillus</taxon>
    </lineage>
</organism>
<dbReference type="Gene3D" id="1.20.1250.20">
    <property type="entry name" value="MFS general substrate transporter like domains"/>
    <property type="match status" value="1"/>
</dbReference>
<dbReference type="AlphaFoldDB" id="A0A7R7XAC3"/>
<comment type="similarity">
    <text evidence="2">Belongs to the major facilitator superfamily. Sugar transporter (TC 2.A.1.1) family.</text>
</comment>
<feature type="transmembrane region" description="Helical" evidence="6">
    <location>
        <begin position="60"/>
        <end position="86"/>
    </location>
</feature>
<dbReference type="OrthoDB" id="4260393at2759"/>
<dbReference type="InterPro" id="IPR005828">
    <property type="entry name" value="MFS_sugar_transport-like"/>
</dbReference>
<evidence type="ECO:0000256" key="3">
    <source>
        <dbReference type="ARBA" id="ARBA00022692"/>
    </source>
</evidence>
<reference evidence="8" key="1">
    <citation type="submission" date="2021-01" db="EMBL/GenBank/DDBJ databases">
        <authorList>
            <consortium name="Aspergillus puulaauensis MK2 genome sequencing consortium"/>
            <person name="Kazuki M."/>
            <person name="Futagami T."/>
        </authorList>
    </citation>
    <scope>NUCLEOTIDE SEQUENCE</scope>
    <source>
        <strain evidence="8">MK2</strain>
    </source>
</reference>
<name>A0A7R7XAC3_9EURO</name>
<dbReference type="GO" id="GO:0016020">
    <property type="term" value="C:membrane"/>
    <property type="evidence" value="ECO:0007669"/>
    <property type="project" value="UniProtKB-SubCell"/>
</dbReference>
<dbReference type="GeneID" id="64967393"/>
<proteinExistence type="inferred from homology"/>
<dbReference type="KEGG" id="apuu:APUU_10216S"/>
<keyword evidence="3 6" id="KW-0812">Transmembrane</keyword>
<dbReference type="EMBL" id="AP024443">
    <property type="protein sequence ID" value="BCS17388.1"/>
    <property type="molecule type" value="Genomic_DNA"/>
</dbReference>